<gene>
    <name evidence="1" type="ORF">COO91_06072</name>
</gene>
<sequence>MTLAIFWGIEFEAMQTCIVKMDKVELMSDLVEDEETVELKSNFCQHNSTYKALF</sequence>
<proteinExistence type="predicted"/>
<organism evidence="1 2">
    <name type="scientific">Nostoc flagelliforme CCNUN1</name>
    <dbReference type="NCBI Taxonomy" id="2038116"/>
    <lineage>
        <taxon>Bacteria</taxon>
        <taxon>Bacillati</taxon>
        <taxon>Cyanobacteriota</taxon>
        <taxon>Cyanophyceae</taxon>
        <taxon>Nostocales</taxon>
        <taxon>Nostocaceae</taxon>
        <taxon>Nostoc</taxon>
    </lineage>
</organism>
<dbReference type="Proteomes" id="UP000232003">
    <property type="component" value="Chromosome"/>
</dbReference>
<evidence type="ECO:0000313" key="1">
    <source>
        <dbReference type="EMBL" id="AUB40072.1"/>
    </source>
</evidence>
<protein>
    <submittedName>
        <fullName evidence="1">Uncharacterized protein</fullName>
    </submittedName>
</protein>
<accession>A0A2K8SXB3</accession>
<dbReference type="EMBL" id="CP024785">
    <property type="protein sequence ID" value="AUB40072.1"/>
    <property type="molecule type" value="Genomic_DNA"/>
</dbReference>
<reference evidence="1 2" key="1">
    <citation type="submission" date="2017-11" db="EMBL/GenBank/DDBJ databases">
        <title>Complete genome of a free-living desiccation-tolerant cyanobacterium and its photosynthetic adaptation to extreme terrestrial habitat.</title>
        <authorList>
            <person name="Shang J."/>
        </authorList>
    </citation>
    <scope>NUCLEOTIDE SEQUENCE [LARGE SCALE GENOMIC DNA]</scope>
    <source>
        <strain evidence="1 2">CCNUN1</strain>
    </source>
</reference>
<dbReference type="KEGG" id="nfl:COO91_06072"/>
<evidence type="ECO:0000313" key="2">
    <source>
        <dbReference type="Proteomes" id="UP000232003"/>
    </source>
</evidence>
<dbReference type="AlphaFoldDB" id="A0A2K8SXB3"/>
<name>A0A2K8SXB3_9NOSO</name>
<keyword evidence="2" id="KW-1185">Reference proteome</keyword>